<gene>
    <name evidence="2" type="ORF">BECKLPF1236A_GA0070988_102207</name>
    <name evidence="3" type="ORF">BECKLPF1236C_GA0070990_101298</name>
</gene>
<accession>A0A450XPD6</accession>
<feature type="transmembrane region" description="Helical" evidence="1">
    <location>
        <begin position="17"/>
        <end position="40"/>
    </location>
</feature>
<keyword evidence="1" id="KW-0812">Transmembrane</keyword>
<evidence type="ECO:0000256" key="1">
    <source>
        <dbReference type="SAM" id="Phobius"/>
    </source>
</evidence>
<organism evidence="3">
    <name type="scientific">Candidatus Kentrum sp. LPFa</name>
    <dbReference type="NCBI Taxonomy" id="2126335"/>
    <lineage>
        <taxon>Bacteria</taxon>
        <taxon>Pseudomonadati</taxon>
        <taxon>Pseudomonadota</taxon>
        <taxon>Gammaproteobacteria</taxon>
        <taxon>Candidatus Kentrum</taxon>
    </lineage>
</organism>
<proteinExistence type="predicted"/>
<dbReference type="AlphaFoldDB" id="A0A450XPD6"/>
<name>A0A450XPD6_9GAMM</name>
<protein>
    <submittedName>
        <fullName evidence="3">Uncharacterized protein</fullName>
    </submittedName>
</protein>
<dbReference type="EMBL" id="CAADFP010000129">
    <property type="protein sequence ID" value="VFK31146.1"/>
    <property type="molecule type" value="Genomic_DNA"/>
</dbReference>
<dbReference type="EMBL" id="CAADFM010000220">
    <property type="protein sequence ID" value="VFK19321.1"/>
    <property type="molecule type" value="Genomic_DNA"/>
</dbReference>
<keyword evidence="1" id="KW-0472">Membrane</keyword>
<keyword evidence="1" id="KW-1133">Transmembrane helix</keyword>
<evidence type="ECO:0000313" key="2">
    <source>
        <dbReference type="EMBL" id="VFK19321.1"/>
    </source>
</evidence>
<sequence>MFVSESIKLVKDKYGKFVLTTLLPIVVAIFGTAFAVYQYYESIPDLKVEVEAIKFSKGEVSLLDRKVDVRSVKTIVKLHSNSSSRISGDRALLPYLLSVRELNEFISVLESKIKSIEAAEEKTTQFSSDLNNLADNDGAGYMDIRKVYSSDTGKDVIGFVGQSIFGEDFEYRRFRTFEGAVNLIKSRRYEFNPEDTNFKQVETIDII</sequence>
<reference evidence="3" key="1">
    <citation type="submission" date="2019-02" db="EMBL/GenBank/DDBJ databases">
        <authorList>
            <person name="Gruber-Vodicka R. H."/>
            <person name="Seah K. B. B."/>
        </authorList>
    </citation>
    <scope>NUCLEOTIDE SEQUENCE</scope>
    <source>
        <strain evidence="2">BECK_S312</strain>
        <strain evidence="3">BECK_S426</strain>
    </source>
</reference>
<evidence type="ECO:0000313" key="3">
    <source>
        <dbReference type="EMBL" id="VFK31146.1"/>
    </source>
</evidence>